<dbReference type="EMBL" id="RCDA01000001">
    <property type="protein sequence ID" value="RLK50362.1"/>
    <property type="molecule type" value="Genomic_DNA"/>
</dbReference>
<feature type="transmembrane region" description="Helical" evidence="9">
    <location>
        <begin position="519"/>
        <end position="552"/>
    </location>
</feature>
<keyword evidence="5 9" id="KW-0997">Cell inner membrane</keyword>
<sequence length="1058" mass="113700">MLRFFIDRPIFSSVISIIIVFAGLAALRALPVEQYPDVVPPEIVVQASYPGASSDVLAEAVAAPLEQEINGVDDMIYMESTSTDAGTLQISVSFEMGTDPDQAEINVNNRVQAALPRLPQAVRDQGVRVEARSTNILLVSTLNSPDGSHDTLELSNYALLNIIDELERLPGVGEASLFGQQDYSMRIWLRPDALAQYDMTPADVAAAIREQNAQFAAGQMGAEPAPDGQAFTLAVTTRGQLETIEEFEDIILRSDESGATLRLGDVARAELGAQNYAFSATYNGEPTVPIGVYQAPGANALETAEQVRAALADTSERFPEGIEYTIPYDTTEFVEVSIQEVYTTLFIAVGLVVLVTFVFLQHLRATLIPVAAIPVSLIGTFAGMQAMGFSVNLLTLFGLVLAIGIVVDNAIIVMENVERLMHEKGLKAKQASIETMQQVAGAVVASTLVLVAVFAPVTFLGGLSGELYRQFAVTIAFSVVVSGVVALTLTPAMCALLLDKQPKEPWLPFRIFNRGFDYVTRAFVGAVGFLVRNRTVGVSLFAVAVGGAVFLLDRMPDGLVPQEDQGFALVVAQLPPTSALGRTEEVRDTLAAQLQQLDEIQEFTAFAGFDIIAGSLRTNAAVGFVNFTDWAERPAPAQHAGAMSEQISGMGFGLQEANVFSFVPPPIQGLSLTGGVEGFLQTREDMSPAELEALANKVVERANERPELVDAQTTLDTGIPRYRAEVDREKAKAAGVRVDEVFNTMQATFGSLYVNDFTLAGRLWQVNLQSEDDFRTHPEDLRHVFVRSEGGELLPVSSLVTLQRESGADIINRFNIYPAARLLADPAPGYTTGEAKAALEAVVAEIQEEEQADTLLGWIGEAYQLEVAAGAGGTAFAMGLLMVFLILAAQYERWTLPLAVASAVPFGVLGAAAFALLRGFPNDIYFQVGLLVLIGLAAKNAILIVEFAAQNRASGMTSTQAAMEAARQRFRAIMMTALTFIIGTLPLVFATGAGAASRQEIGTVVVGGMLAASTLALLFVPLFYKMLDDVATWRTERRDRRAQEKAAQSDDKEAGDHA</sequence>
<dbReference type="GO" id="GO:0005886">
    <property type="term" value="C:plasma membrane"/>
    <property type="evidence" value="ECO:0007669"/>
    <property type="project" value="UniProtKB-SubCell"/>
</dbReference>
<dbReference type="AlphaFoldDB" id="A0A498C487"/>
<dbReference type="Proteomes" id="UP000275461">
    <property type="component" value="Unassembled WGS sequence"/>
</dbReference>
<evidence type="ECO:0000256" key="10">
    <source>
        <dbReference type="SAM" id="MobiDB-lite"/>
    </source>
</evidence>
<dbReference type="SUPFAM" id="SSF82866">
    <property type="entry name" value="Multidrug efflux transporter AcrB transmembrane domain"/>
    <property type="match status" value="2"/>
</dbReference>
<dbReference type="RefSeq" id="WP_121440855.1">
    <property type="nucleotide sequence ID" value="NZ_RCDA01000001.1"/>
</dbReference>
<keyword evidence="3 9" id="KW-0813">Transport</keyword>
<evidence type="ECO:0000313" key="13">
    <source>
        <dbReference type="Proteomes" id="UP000275461"/>
    </source>
</evidence>
<comment type="subcellular location">
    <subcellularLocation>
        <location evidence="1 9">Cell inner membrane</location>
        <topology evidence="1 9">Multi-pass membrane protein</topology>
    </subcellularLocation>
</comment>
<dbReference type="Gene3D" id="1.20.1640.10">
    <property type="entry name" value="Multidrug efflux transporter AcrB transmembrane domain"/>
    <property type="match status" value="2"/>
</dbReference>
<dbReference type="InterPro" id="IPR027463">
    <property type="entry name" value="AcrB_DN_DC_subdom"/>
</dbReference>
<dbReference type="Gene3D" id="3.30.70.1320">
    <property type="entry name" value="Multidrug efflux transporter AcrB pore domain like"/>
    <property type="match status" value="1"/>
</dbReference>
<proteinExistence type="inferred from homology"/>
<feature type="region of interest" description="Disordered" evidence="10">
    <location>
        <begin position="1037"/>
        <end position="1058"/>
    </location>
</feature>
<dbReference type="InterPro" id="IPR004764">
    <property type="entry name" value="MdtF-like"/>
</dbReference>
<dbReference type="PRINTS" id="PR00702">
    <property type="entry name" value="ACRIFLAVINRP"/>
</dbReference>
<protein>
    <recommendedName>
        <fullName evidence="9">Efflux pump membrane transporter</fullName>
    </recommendedName>
</protein>
<evidence type="ECO:0000256" key="7">
    <source>
        <dbReference type="ARBA" id="ARBA00022989"/>
    </source>
</evidence>
<comment type="similarity">
    <text evidence="2 9">Belongs to the resistance-nodulation-cell division (RND) (TC 2.A.6) family.</text>
</comment>
<dbReference type="PANTHER" id="PTHR32063:SF13">
    <property type="entry name" value="MULTIDRUG EFFLUX PUMP SUBUNIT ACRB-RELATED"/>
    <property type="match status" value="1"/>
</dbReference>
<gene>
    <name evidence="12" type="ORF">DFR31_0258</name>
</gene>
<dbReference type="OrthoDB" id="9758297at2"/>
<accession>A0A498C487</accession>
<evidence type="ECO:0000256" key="4">
    <source>
        <dbReference type="ARBA" id="ARBA00022475"/>
    </source>
</evidence>
<dbReference type="NCBIfam" id="NF000282">
    <property type="entry name" value="RND_permease_1"/>
    <property type="match status" value="1"/>
</dbReference>
<evidence type="ECO:0000256" key="2">
    <source>
        <dbReference type="ARBA" id="ARBA00010942"/>
    </source>
</evidence>
<feature type="domain" description="SSD" evidence="11">
    <location>
        <begin position="401"/>
        <end position="496"/>
    </location>
</feature>
<comment type="caution">
    <text evidence="9">Lacks conserved residue(s) required for the propagation of feature annotation.</text>
</comment>
<dbReference type="Gene3D" id="3.30.70.1430">
    <property type="entry name" value="Multidrug efflux transporter AcrB pore domain"/>
    <property type="match status" value="2"/>
</dbReference>
<feature type="transmembrane region" description="Helical" evidence="9">
    <location>
        <begin position="438"/>
        <end position="459"/>
    </location>
</feature>
<feature type="transmembrane region" description="Helical" evidence="9">
    <location>
        <begin position="471"/>
        <end position="498"/>
    </location>
</feature>
<dbReference type="PANTHER" id="PTHR32063">
    <property type="match status" value="1"/>
</dbReference>
<dbReference type="GO" id="GO:0042910">
    <property type="term" value="F:xenobiotic transmembrane transporter activity"/>
    <property type="evidence" value="ECO:0007669"/>
    <property type="project" value="TreeGrafter"/>
</dbReference>
<name>A0A498C487_9GAMM</name>
<dbReference type="SUPFAM" id="SSF82714">
    <property type="entry name" value="Multidrug efflux transporter AcrB TolC docking domain, DN and DC subdomains"/>
    <property type="match status" value="2"/>
</dbReference>
<reference evidence="12 13" key="1">
    <citation type="submission" date="2018-10" db="EMBL/GenBank/DDBJ databases">
        <title>Genomic Encyclopedia of Type Strains, Phase IV (KMG-IV): sequencing the most valuable type-strain genomes for metagenomic binning, comparative biology and taxonomic classification.</title>
        <authorList>
            <person name="Goeker M."/>
        </authorList>
    </citation>
    <scope>NUCLEOTIDE SEQUENCE [LARGE SCALE GENOMIC DNA]</scope>
    <source>
        <strain evidence="12 13">DSM 12769</strain>
    </source>
</reference>
<dbReference type="Pfam" id="PF00873">
    <property type="entry name" value="ACR_tran"/>
    <property type="match status" value="1"/>
</dbReference>
<feature type="transmembrane region" description="Helical" evidence="9">
    <location>
        <begin position="341"/>
        <end position="360"/>
    </location>
</feature>
<keyword evidence="7 9" id="KW-1133">Transmembrane helix</keyword>
<evidence type="ECO:0000259" key="11">
    <source>
        <dbReference type="PROSITE" id="PS50156"/>
    </source>
</evidence>
<feature type="transmembrane region" description="Helical" evidence="9">
    <location>
        <begin position="924"/>
        <end position="949"/>
    </location>
</feature>
<evidence type="ECO:0000256" key="8">
    <source>
        <dbReference type="ARBA" id="ARBA00023136"/>
    </source>
</evidence>
<feature type="transmembrane region" description="Helical" evidence="9">
    <location>
        <begin position="393"/>
        <end position="417"/>
    </location>
</feature>
<keyword evidence="13" id="KW-1185">Reference proteome</keyword>
<evidence type="ECO:0000256" key="6">
    <source>
        <dbReference type="ARBA" id="ARBA00022692"/>
    </source>
</evidence>
<dbReference type="InterPro" id="IPR001036">
    <property type="entry name" value="Acrflvin-R"/>
</dbReference>
<dbReference type="FunFam" id="1.20.1640.10:FF:000001">
    <property type="entry name" value="Efflux pump membrane transporter"/>
    <property type="match status" value="1"/>
</dbReference>
<keyword evidence="6 9" id="KW-0812">Transmembrane</keyword>
<comment type="caution">
    <text evidence="12">The sequence shown here is derived from an EMBL/GenBank/DDBJ whole genome shotgun (WGS) entry which is preliminary data.</text>
</comment>
<dbReference type="PROSITE" id="PS50156">
    <property type="entry name" value="SSD"/>
    <property type="match status" value="1"/>
</dbReference>
<evidence type="ECO:0000313" key="12">
    <source>
        <dbReference type="EMBL" id="RLK50362.1"/>
    </source>
</evidence>
<dbReference type="NCBIfam" id="TIGR00915">
    <property type="entry name" value="2A0602"/>
    <property type="match status" value="1"/>
</dbReference>
<feature type="transmembrane region" description="Helical" evidence="9">
    <location>
        <begin position="896"/>
        <end position="918"/>
    </location>
</feature>
<keyword evidence="4" id="KW-1003">Cell membrane</keyword>
<dbReference type="FunFam" id="3.30.70.1430:FF:000001">
    <property type="entry name" value="Efflux pump membrane transporter"/>
    <property type="match status" value="1"/>
</dbReference>
<dbReference type="GO" id="GO:0015562">
    <property type="term" value="F:efflux transmembrane transporter activity"/>
    <property type="evidence" value="ECO:0007669"/>
    <property type="project" value="InterPro"/>
</dbReference>
<dbReference type="GO" id="GO:0009636">
    <property type="term" value="P:response to toxic substance"/>
    <property type="evidence" value="ECO:0007669"/>
    <property type="project" value="UniProtKB-ARBA"/>
</dbReference>
<feature type="transmembrane region" description="Helical" evidence="9">
    <location>
        <begin position="970"/>
        <end position="989"/>
    </location>
</feature>
<feature type="transmembrane region" description="Helical" evidence="9">
    <location>
        <begin position="1001"/>
        <end position="1024"/>
    </location>
</feature>
<dbReference type="InterPro" id="IPR000731">
    <property type="entry name" value="SSD"/>
</dbReference>
<evidence type="ECO:0000256" key="1">
    <source>
        <dbReference type="ARBA" id="ARBA00004429"/>
    </source>
</evidence>
<dbReference type="Gene3D" id="3.30.2090.10">
    <property type="entry name" value="Multidrug efflux transporter AcrB TolC docking domain, DN and DC subdomains"/>
    <property type="match status" value="2"/>
</dbReference>
<evidence type="ECO:0000256" key="5">
    <source>
        <dbReference type="ARBA" id="ARBA00022519"/>
    </source>
</evidence>
<dbReference type="Gene3D" id="3.30.70.1440">
    <property type="entry name" value="Multidrug efflux transporter AcrB pore domain"/>
    <property type="match status" value="1"/>
</dbReference>
<dbReference type="SUPFAM" id="SSF82693">
    <property type="entry name" value="Multidrug efflux transporter AcrB pore domain, PN1, PN2, PC1 and PC2 subdomains"/>
    <property type="match status" value="3"/>
</dbReference>
<keyword evidence="8 9" id="KW-0472">Membrane</keyword>
<feature type="transmembrane region" description="Helical" evidence="9">
    <location>
        <begin position="867"/>
        <end position="889"/>
    </location>
</feature>
<feature type="transmembrane region" description="Helical" evidence="9">
    <location>
        <begin position="367"/>
        <end position="387"/>
    </location>
</feature>
<evidence type="ECO:0000256" key="3">
    <source>
        <dbReference type="ARBA" id="ARBA00022448"/>
    </source>
</evidence>
<organism evidence="12 13">
    <name type="scientific">Alkalispirillum mobile</name>
    <dbReference type="NCBI Taxonomy" id="85925"/>
    <lineage>
        <taxon>Bacteria</taxon>
        <taxon>Pseudomonadati</taxon>
        <taxon>Pseudomonadota</taxon>
        <taxon>Gammaproteobacteria</taxon>
        <taxon>Chromatiales</taxon>
        <taxon>Ectothiorhodospiraceae</taxon>
        <taxon>Alkalispirillum</taxon>
    </lineage>
</organism>
<evidence type="ECO:0000256" key="9">
    <source>
        <dbReference type="RuleBase" id="RU364070"/>
    </source>
</evidence>